<comment type="caution">
    <text evidence="1">The sequence shown here is derived from an EMBL/GenBank/DDBJ whole genome shotgun (WGS) entry which is preliminary data.</text>
</comment>
<sequence>MSSFTLYARALLAYSIHEHQEGHVKRIDVWITPRSFTVQDDGRGMGLHRDGYVTNLMGTICDTHGPVQLHGVGLSIVAASTPLLQVESRRDGKLWKQSFAWGSAIGNPTSEPCDARAGTRITVAVPPDSQDINAADVIDQISVWRALYPSLAIEVN</sequence>
<name>A0A844B9J1_9BURK</name>
<evidence type="ECO:0000313" key="2">
    <source>
        <dbReference type="Proteomes" id="UP000487350"/>
    </source>
</evidence>
<dbReference type="Gene3D" id="3.30.565.10">
    <property type="entry name" value="Histidine kinase-like ATPase, C-terminal domain"/>
    <property type="match status" value="1"/>
</dbReference>
<protein>
    <recommendedName>
        <fullName evidence="3">Histidine kinase-, DNA gyrase B-, and HSP90-like ATPase</fullName>
    </recommendedName>
</protein>
<dbReference type="Proteomes" id="UP000487350">
    <property type="component" value="Unassembled WGS sequence"/>
</dbReference>
<dbReference type="EMBL" id="WJBU01000012">
    <property type="protein sequence ID" value="MRD48269.1"/>
    <property type="molecule type" value="Genomic_DNA"/>
</dbReference>
<dbReference type="OrthoDB" id="8905308at2"/>
<dbReference type="RefSeq" id="WP_153585596.1">
    <property type="nucleotide sequence ID" value="NZ_WJBU01000012.1"/>
</dbReference>
<dbReference type="InterPro" id="IPR036890">
    <property type="entry name" value="HATPase_C_sf"/>
</dbReference>
<dbReference type="SUPFAM" id="SSF55874">
    <property type="entry name" value="ATPase domain of HSP90 chaperone/DNA topoisomerase II/histidine kinase"/>
    <property type="match status" value="1"/>
</dbReference>
<evidence type="ECO:0000313" key="1">
    <source>
        <dbReference type="EMBL" id="MRD48269.1"/>
    </source>
</evidence>
<keyword evidence="2" id="KW-1185">Reference proteome</keyword>
<dbReference type="AlphaFoldDB" id="A0A844B9J1"/>
<gene>
    <name evidence="1" type="ORF">GHT07_13345</name>
</gene>
<evidence type="ECO:0008006" key="3">
    <source>
        <dbReference type="Google" id="ProtNLM"/>
    </source>
</evidence>
<organism evidence="1 2">
    <name type="scientific">Caenimonas koreensis DSM 17982</name>
    <dbReference type="NCBI Taxonomy" id="1121255"/>
    <lineage>
        <taxon>Bacteria</taxon>
        <taxon>Pseudomonadati</taxon>
        <taxon>Pseudomonadota</taxon>
        <taxon>Betaproteobacteria</taxon>
        <taxon>Burkholderiales</taxon>
        <taxon>Comamonadaceae</taxon>
        <taxon>Caenimonas</taxon>
    </lineage>
</organism>
<reference evidence="1 2" key="1">
    <citation type="submission" date="2019-11" db="EMBL/GenBank/DDBJ databases">
        <title>Caenimonas koreensis gen. nov., sp. nov., isolated from activated sludge.</title>
        <authorList>
            <person name="Seung H.R."/>
        </authorList>
    </citation>
    <scope>NUCLEOTIDE SEQUENCE [LARGE SCALE GENOMIC DNA]</scope>
    <source>
        <strain evidence="1 2">EMB320</strain>
    </source>
</reference>
<proteinExistence type="predicted"/>
<accession>A0A844B9J1</accession>